<protein>
    <submittedName>
        <fullName evidence="1">Uncharacterized protein</fullName>
    </submittedName>
</protein>
<dbReference type="AlphaFoldDB" id="A0A0E9Q3L4"/>
<reference evidence="1" key="2">
    <citation type="journal article" date="2015" name="Fish Shellfish Immunol.">
        <title>Early steps in the European eel (Anguilla anguilla)-Vibrio vulnificus interaction in the gills: Role of the RtxA13 toxin.</title>
        <authorList>
            <person name="Callol A."/>
            <person name="Pajuelo D."/>
            <person name="Ebbesson L."/>
            <person name="Teles M."/>
            <person name="MacKenzie S."/>
            <person name="Amaro C."/>
        </authorList>
    </citation>
    <scope>NUCLEOTIDE SEQUENCE</scope>
</reference>
<proteinExistence type="predicted"/>
<organism evidence="1">
    <name type="scientific">Anguilla anguilla</name>
    <name type="common">European freshwater eel</name>
    <name type="synonym">Muraena anguilla</name>
    <dbReference type="NCBI Taxonomy" id="7936"/>
    <lineage>
        <taxon>Eukaryota</taxon>
        <taxon>Metazoa</taxon>
        <taxon>Chordata</taxon>
        <taxon>Craniata</taxon>
        <taxon>Vertebrata</taxon>
        <taxon>Euteleostomi</taxon>
        <taxon>Actinopterygii</taxon>
        <taxon>Neopterygii</taxon>
        <taxon>Teleostei</taxon>
        <taxon>Anguilliformes</taxon>
        <taxon>Anguillidae</taxon>
        <taxon>Anguilla</taxon>
    </lineage>
</organism>
<evidence type="ECO:0000313" key="1">
    <source>
        <dbReference type="EMBL" id="JAH11309.1"/>
    </source>
</evidence>
<accession>A0A0E9Q3L4</accession>
<sequence>MQCDMKMPIDGPKMAKTCSTCDFVIWNLPQKLRLLKQI</sequence>
<dbReference type="EMBL" id="GBXM01097268">
    <property type="protein sequence ID" value="JAH11309.1"/>
    <property type="molecule type" value="Transcribed_RNA"/>
</dbReference>
<reference evidence="1" key="1">
    <citation type="submission" date="2014-11" db="EMBL/GenBank/DDBJ databases">
        <authorList>
            <person name="Amaro Gonzalez C."/>
        </authorList>
    </citation>
    <scope>NUCLEOTIDE SEQUENCE</scope>
</reference>
<name>A0A0E9Q3L4_ANGAN</name>